<dbReference type="Pfam" id="PF20469">
    <property type="entry name" value="OLD-like_TOPRIM"/>
    <property type="match status" value="1"/>
</dbReference>
<name>A0ABM6Y956_9LEPT</name>
<dbReference type="PANTHER" id="PTHR43581:SF4">
    <property type="entry name" value="ATP_GTP PHOSPHATASE"/>
    <property type="match status" value="1"/>
</dbReference>
<gene>
    <name evidence="3" type="ORF">DQM28_09335</name>
</gene>
<evidence type="ECO:0000259" key="1">
    <source>
        <dbReference type="Pfam" id="PF13175"/>
    </source>
</evidence>
<sequence>MRFKICHLHRNADTLSSNAFLRINDGTETKISYQGHGIQRALVFSLIEVLSKQQSVAVRGENVHQRSAVLLFEEPELYLHPHLIRRLKKSLQEITKNGKWQVIVSTHSPFLVEVADNPRSLILFRRNDQNTPPIIAQPKADPFEINDSSRDDRVALRAALDFHPTVTESFFAKRVVLVEGDTEVAIFRHSNDIYKVFNIPEENIQGTSIVSCGGKWTIPAIARILVALNVPFRIIHDKDARNLTEPELNSLPPIHPYNANSRIKDSSNGNPIFVVEDTFEDVINLEVVPKPPCTCSLRK</sequence>
<dbReference type="Proteomes" id="UP000258889">
    <property type="component" value="Chromosome i"/>
</dbReference>
<reference evidence="3 4" key="2">
    <citation type="submission" date="2018-09" db="EMBL/GenBank/DDBJ databases">
        <title>Complete Genome sequences of three Leptospira mayottensis isolates obtained from Tenrecid mammals endemic to the Malagasy region.</title>
        <authorList>
            <person name="Cordonin C."/>
            <person name="Toty C."/>
        </authorList>
    </citation>
    <scope>NUCLEOTIDE SEQUENCE [LARGE SCALE GENOMIC DNA]</scope>
    <source>
        <strain evidence="3 4">MDI222</strain>
    </source>
</reference>
<evidence type="ECO:0000259" key="2">
    <source>
        <dbReference type="Pfam" id="PF20469"/>
    </source>
</evidence>
<evidence type="ECO:0000313" key="3">
    <source>
        <dbReference type="EMBL" id="AXR64385.1"/>
    </source>
</evidence>
<evidence type="ECO:0000313" key="4">
    <source>
        <dbReference type="Proteomes" id="UP000258889"/>
    </source>
</evidence>
<dbReference type="Pfam" id="PF13175">
    <property type="entry name" value="AAA_15"/>
    <property type="match status" value="1"/>
</dbReference>
<protein>
    <submittedName>
        <fullName evidence="3">AAA family ATPase</fullName>
    </submittedName>
</protein>
<dbReference type="SUPFAM" id="SSF52540">
    <property type="entry name" value="P-loop containing nucleoside triphosphate hydrolases"/>
    <property type="match status" value="1"/>
</dbReference>
<accession>A0ABM6Y956</accession>
<dbReference type="InterPro" id="IPR051396">
    <property type="entry name" value="Bact_Antivir_Def_Nuclease"/>
</dbReference>
<keyword evidence="4" id="KW-1185">Reference proteome</keyword>
<reference evidence="3 4" key="1">
    <citation type="submission" date="2018-06" db="EMBL/GenBank/DDBJ databases">
        <authorList>
            <person name="Tortosa P."/>
        </authorList>
    </citation>
    <scope>NUCLEOTIDE SEQUENCE [LARGE SCALE GENOMIC DNA]</scope>
    <source>
        <strain evidence="3 4">MDI222</strain>
    </source>
</reference>
<dbReference type="InterPro" id="IPR034139">
    <property type="entry name" value="TOPRIM_OLD"/>
</dbReference>
<dbReference type="CDD" id="cd01026">
    <property type="entry name" value="TOPRIM_OLD"/>
    <property type="match status" value="1"/>
</dbReference>
<dbReference type="InterPro" id="IPR041685">
    <property type="entry name" value="AAA_GajA/Old/RecF-like"/>
</dbReference>
<dbReference type="InterPro" id="IPR027417">
    <property type="entry name" value="P-loop_NTPase"/>
</dbReference>
<feature type="domain" description="OLD protein-like TOPRIM" evidence="2">
    <location>
        <begin position="170"/>
        <end position="239"/>
    </location>
</feature>
<proteinExistence type="predicted"/>
<dbReference type="EMBL" id="CP030144">
    <property type="protein sequence ID" value="AXR64385.1"/>
    <property type="molecule type" value="Genomic_DNA"/>
</dbReference>
<dbReference type="PANTHER" id="PTHR43581">
    <property type="entry name" value="ATP/GTP PHOSPHATASE"/>
    <property type="match status" value="1"/>
</dbReference>
<feature type="domain" description="Endonuclease GajA/Old nuclease/RecF-like AAA" evidence="1">
    <location>
        <begin position="17"/>
        <end position="112"/>
    </location>
</feature>
<dbReference type="Gene3D" id="3.40.50.300">
    <property type="entry name" value="P-loop containing nucleotide triphosphate hydrolases"/>
    <property type="match status" value="1"/>
</dbReference>
<organism evidence="3 4">
    <name type="scientific">Leptospira mayottensis</name>
    <dbReference type="NCBI Taxonomy" id="1137606"/>
    <lineage>
        <taxon>Bacteria</taxon>
        <taxon>Pseudomonadati</taxon>
        <taxon>Spirochaetota</taxon>
        <taxon>Spirochaetia</taxon>
        <taxon>Leptospirales</taxon>
        <taxon>Leptospiraceae</taxon>
        <taxon>Leptospira</taxon>
    </lineage>
</organism>